<evidence type="ECO:0000313" key="4">
    <source>
        <dbReference type="Proteomes" id="UP000054632"/>
    </source>
</evidence>
<reference evidence="4 5" key="1">
    <citation type="submission" date="2015-01" db="EMBL/GenBank/DDBJ databases">
        <title>Evolution of Trichinella species and genotypes.</title>
        <authorList>
            <person name="Korhonen P.K."/>
            <person name="Edoardo P."/>
            <person name="Giuseppe L.R."/>
            <person name="Gasser R.B."/>
        </authorList>
    </citation>
    <scope>NUCLEOTIDE SEQUENCE [LARGE SCALE GENOMIC DNA]</scope>
    <source>
        <strain evidence="1">ISS13</strain>
        <strain evidence="3">ISS176</strain>
        <strain evidence="2">ISS588</strain>
    </source>
</reference>
<name>A0A0V1K7H4_TRIPS</name>
<comment type="caution">
    <text evidence="3">The sequence shown here is derived from an EMBL/GenBank/DDBJ whole genome shotgun (WGS) entry which is preliminary data.</text>
</comment>
<evidence type="ECO:0000313" key="2">
    <source>
        <dbReference type="EMBL" id="KRZ20329.1"/>
    </source>
</evidence>
<evidence type="ECO:0000313" key="5">
    <source>
        <dbReference type="Proteomes" id="UP000054805"/>
    </source>
</evidence>
<dbReference type="Proteomes" id="UP000054805">
    <property type="component" value="Unassembled WGS sequence"/>
</dbReference>
<dbReference type="AlphaFoldDB" id="A0A0V1K7H4"/>
<dbReference type="EMBL" id="JYDV01000011">
    <property type="protein sequence ID" value="KRZ43194.1"/>
    <property type="molecule type" value="Genomic_DNA"/>
</dbReference>
<gene>
    <name evidence="1" type="ORF">T4A_4599</name>
    <name evidence="2" type="ORF">T4B_7231</name>
    <name evidence="3" type="ORF">T4C_11835</name>
</gene>
<proteinExistence type="predicted"/>
<sequence length="65" mass="7303">MLHRNIVSSHYLSTFSLMLMSDIAQVATSVPPSINLIEHVKKPQALCQPASEVDKQKCAQLLHRF</sequence>
<dbReference type="EMBL" id="JYDR01000001">
    <property type="protein sequence ID" value="KRY79690.1"/>
    <property type="molecule type" value="Genomic_DNA"/>
</dbReference>
<evidence type="ECO:0000313" key="6">
    <source>
        <dbReference type="Proteomes" id="UP000054826"/>
    </source>
</evidence>
<keyword evidence="5" id="KW-1185">Reference proteome</keyword>
<organism evidence="3 6">
    <name type="scientific">Trichinella pseudospiralis</name>
    <name type="common">Parasitic roundworm</name>
    <dbReference type="NCBI Taxonomy" id="6337"/>
    <lineage>
        <taxon>Eukaryota</taxon>
        <taxon>Metazoa</taxon>
        <taxon>Ecdysozoa</taxon>
        <taxon>Nematoda</taxon>
        <taxon>Enoplea</taxon>
        <taxon>Dorylaimia</taxon>
        <taxon>Trichinellida</taxon>
        <taxon>Trichinellidae</taxon>
        <taxon>Trichinella</taxon>
    </lineage>
</organism>
<evidence type="ECO:0000313" key="1">
    <source>
        <dbReference type="EMBL" id="KRY79690.1"/>
    </source>
</evidence>
<evidence type="ECO:0000313" key="3">
    <source>
        <dbReference type="EMBL" id="KRZ43194.1"/>
    </source>
</evidence>
<dbReference type="Proteomes" id="UP000054826">
    <property type="component" value="Unassembled WGS sequence"/>
</dbReference>
<accession>A0A0V1K7H4</accession>
<protein>
    <submittedName>
        <fullName evidence="3">Uncharacterized protein</fullName>
    </submittedName>
</protein>
<dbReference type="EMBL" id="JYDS01000244">
    <property type="protein sequence ID" value="KRZ20329.1"/>
    <property type="molecule type" value="Genomic_DNA"/>
</dbReference>
<dbReference type="Proteomes" id="UP000054632">
    <property type="component" value="Unassembled WGS sequence"/>
</dbReference>